<protein>
    <submittedName>
        <fullName evidence="2">Uncharacterized protein</fullName>
    </submittedName>
</protein>
<feature type="region of interest" description="Disordered" evidence="1">
    <location>
        <begin position="78"/>
        <end position="100"/>
    </location>
</feature>
<dbReference type="EMBL" id="AGBF01000066">
    <property type="protein sequence ID" value="EGX58123.1"/>
    <property type="molecule type" value="Genomic_DNA"/>
</dbReference>
<organism evidence="2 3">
    <name type="scientific">Streptomyces zinciresistens K42</name>
    <dbReference type="NCBI Taxonomy" id="700597"/>
    <lineage>
        <taxon>Bacteria</taxon>
        <taxon>Bacillati</taxon>
        <taxon>Actinomycetota</taxon>
        <taxon>Actinomycetes</taxon>
        <taxon>Kitasatosporales</taxon>
        <taxon>Streptomycetaceae</taxon>
        <taxon>Streptomyces</taxon>
    </lineage>
</organism>
<name>G2GEE8_9ACTN</name>
<dbReference type="AlphaFoldDB" id="G2GEE8"/>
<dbReference type="Proteomes" id="UP000004217">
    <property type="component" value="Unassembled WGS sequence"/>
</dbReference>
<gene>
    <name evidence="2" type="ORF">SZN_19405</name>
</gene>
<evidence type="ECO:0000313" key="3">
    <source>
        <dbReference type="Proteomes" id="UP000004217"/>
    </source>
</evidence>
<sequence>MCGHALLGHAAPLTEIQPPTSTAAAPAQNNEGTERRHDDGSSTPSAVCEREGDATLKTQRLPHLCAAEPPTLVTLTRMRGKAPRGPPWQHLAVPQPNLPHDGAIRPKLQMWLL</sequence>
<evidence type="ECO:0000256" key="1">
    <source>
        <dbReference type="SAM" id="MobiDB-lite"/>
    </source>
</evidence>
<reference evidence="2 3" key="1">
    <citation type="submission" date="2011-08" db="EMBL/GenBank/DDBJ databases">
        <authorList>
            <person name="Lin Y."/>
            <person name="Hao X."/>
            <person name="Johnstone L."/>
            <person name="Miller S.J."/>
            <person name="Wei G."/>
            <person name="Rensing C."/>
        </authorList>
    </citation>
    <scope>NUCLEOTIDE SEQUENCE [LARGE SCALE GENOMIC DNA]</scope>
    <source>
        <strain evidence="2 3">K42</strain>
    </source>
</reference>
<keyword evidence="3" id="KW-1185">Reference proteome</keyword>
<proteinExistence type="predicted"/>
<feature type="region of interest" description="Disordered" evidence="1">
    <location>
        <begin position="1"/>
        <end position="50"/>
    </location>
</feature>
<accession>G2GEE8</accession>
<feature type="compositionally biased region" description="Low complexity" evidence="1">
    <location>
        <begin position="18"/>
        <end position="27"/>
    </location>
</feature>
<evidence type="ECO:0000313" key="2">
    <source>
        <dbReference type="EMBL" id="EGX58123.1"/>
    </source>
</evidence>
<comment type="caution">
    <text evidence="2">The sequence shown here is derived from an EMBL/GenBank/DDBJ whole genome shotgun (WGS) entry which is preliminary data.</text>
</comment>